<gene>
    <name evidence="2" type="ORF">NCR95_00355</name>
</gene>
<keyword evidence="1" id="KW-0732">Signal</keyword>
<dbReference type="PROSITE" id="PS51257">
    <property type="entry name" value="PROKAR_LIPOPROTEIN"/>
    <property type="match status" value="1"/>
</dbReference>
<feature type="signal peptide" evidence="1">
    <location>
        <begin position="1"/>
        <end position="19"/>
    </location>
</feature>
<keyword evidence="3" id="KW-1185">Reference proteome</keyword>
<feature type="chain" id="PRO_5047096571" description="Lipoprotein" evidence="1">
    <location>
        <begin position="20"/>
        <end position="180"/>
    </location>
</feature>
<proteinExistence type="predicted"/>
<accession>A0ABT0TRU7</accession>
<evidence type="ECO:0000313" key="2">
    <source>
        <dbReference type="EMBL" id="MCL9818636.1"/>
    </source>
</evidence>
<dbReference type="Proteomes" id="UP001057522">
    <property type="component" value="Unassembled WGS sequence"/>
</dbReference>
<evidence type="ECO:0008006" key="4">
    <source>
        <dbReference type="Google" id="ProtNLM"/>
    </source>
</evidence>
<reference evidence="2" key="1">
    <citation type="submission" date="2022-06" db="EMBL/GenBank/DDBJ databases">
        <title>Helicobacter colisuis sp. nov.</title>
        <authorList>
            <person name="Papic B."/>
            <person name="Gruntar I."/>
        </authorList>
    </citation>
    <scope>NUCLEOTIDE SEQUENCE</scope>
    <source>
        <strain evidence="2">11154-15</strain>
    </source>
</reference>
<organism evidence="2 3">
    <name type="scientific">Helicobacter colisuis</name>
    <dbReference type="NCBI Taxonomy" id="2949739"/>
    <lineage>
        <taxon>Bacteria</taxon>
        <taxon>Pseudomonadati</taxon>
        <taxon>Campylobacterota</taxon>
        <taxon>Epsilonproteobacteria</taxon>
        <taxon>Campylobacterales</taxon>
        <taxon>Helicobacteraceae</taxon>
        <taxon>Helicobacter</taxon>
    </lineage>
</organism>
<sequence length="180" mass="20173">MFKHCFMATLIGLLLVACAQKQNTIQPVTLQKSCQTPIIAYQLENIKIGEFNDLQIPKKQVLSLIENALQNSGCFIKAKQNTPNIYILESIYGSINQQAKQGGFWKSTSHDTAIIEVLLAFSNDKETRYYKSKASFKNTTDKFLGIGNDSNLNPPHIQLALNNAIYSAINQATQDFIKQK</sequence>
<evidence type="ECO:0000313" key="3">
    <source>
        <dbReference type="Proteomes" id="UP001057522"/>
    </source>
</evidence>
<name>A0ABT0TRU7_9HELI</name>
<evidence type="ECO:0000256" key="1">
    <source>
        <dbReference type="SAM" id="SignalP"/>
    </source>
</evidence>
<protein>
    <recommendedName>
        <fullName evidence="4">Lipoprotein</fullName>
    </recommendedName>
</protein>
<comment type="caution">
    <text evidence="2">The sequence shown here is derived from an EMBL/GenBank/DDBJ whole genome shotgun (WGS) entry which is preliminary data.</text>
</comment>
<dbReference type="RefSeq" id="WP_242099435.1">
    <property type="nucleotide sequence ID" value="NZ_JAMOKV010000001.1"/>
</dbReference>
<dbReference type="EMBL" id="JAMOKX010000001">
    <property type="protein sequence ID" value="MCL9818636.1"/>
    <property type="molecule type" value="Genomic_DNA"/>
</dbReference>